<accession>A0A1Q9CVJ3</accession>
<feature type="compositionally biased region" description="Polar residues" evidence="1">
    <location>
        <begin position="45"/>
        <end position="65"/>
    </location>
</feature>
<feature type="non-terminal residue" evidence="2">
    <location>
        <position position="332"/>
    </location>
</feature>
<feature type="region of interest" description="Disordered" evidence="1">
    <location>
        <begin position="247"/>
        <end position="332"/>
    </location>
</feature>
<dbReference type="EMBL" id="LSRX01000893">
    <property type="protein sequence ID" value="OLP86909.1"/>
    <property type="molecule type" value="Genomic_DNA"/>
</dbReference>
<evidence type="ECO:0000313" key="2">
    <source>
        <dbReference type="EMBL" id="OLP86909.1"/>
    </source>
</evidence>
<feature type="compositionally biased region" description="Basic and acidic residues" evidence="1">
    <location>
        <begin position="21"/>
        <end position="31"/>
    </location>
</feature>
<dbReference type="AlphaFoldDB" id="A0A1Q9CVJ3"/>
<gene>
    <name evidence="2" type="ORF">AK812_SmicGene31922</name>
</gene>
<comment type="caution">
    <text evidence="2">The sequence shown here is derived from an EMBL/GenBank/DDBJ whole genome shotgun (WGS) entry which is preliminary data.</text>
</comment>
<organism evidence="2 3">
    <name type="scientific">Symbiodinium microadriaticum</name>
    <name type="common">Dinoflagellate</name>
    <name type="synonym">Zooxanthella microadriatica</name>
    <dbReference type="NCBI Taxonomy" id="2951"/>
    <lineage>
        <taxon>Eukaryota</taxon>
        <taxon>Sar</taxon>
        <taxon>Alveolata</taxon>
        <taxon>Dinophyceae</taxon>
        <taxon>Suessiales</taxon>
        <taxon>Symbiodiniaceae</taxon>
        <taxon>Symbiodinium</taxon>
    </lineage>
</organism>
<feature type="region of interest" description="Disordered" evidence="1">
    <location>
        <begin position="1"/>
        <end position="129"/>
    </location>
</feature>
<name>A0A1Q9CVJ3_SYMMI</name>
<proteinExistence type="predicted"/>
<evidence type="ECO:0000313" key="3">
    <source>
        <dbReference type="Proteomes" id="UP000186817"/>
    </source>
</evidence>
<keyword evidence="3" id="KW-1185">Reference proteome</keyword>
<feature type="compositionally biased region" description="Low complexity" evidence="1">
    <location>
        <begin position="258"/>
        <end position="272"/>
    </location>
</feature>
<protein>
    <submittedName>
        <fullName evidence="2">Uncharacterized protein</fullName>
    </submittedName>
</protein>
<reference evidence="2 3" key="1">
    <citation type="submission" date="2016-02" db="EMBL/GenBank/DDBJ databases">
        <title>Genome analysis of coral dinoflagellate symbionts highlights evolutionary adaptations to a symbiotic lifestyle.</title>
        <authorList>
            <person name="Aranda M."/>
            <person name="Li Y."/>
            <person name="Liew Y.J."/>
            <person name="Baumgarten S."/>
            <person name="Simakov O."/>
            <person name="Wilson M."/>
            <person name="Piel J."/>
            <person name="Ashoor H."/>
            <person name="Bougouffa S."/>
            <person name="Bajic V.B."/>
            <person name="Ryu T."/>
            <person name="Ravasi T."/>
            <person name="Bayer T."/>
            <person name="Micklem G."/>
            <person name="Kim H."/>
            <person name="Bhak J."/>
            <person name="Lajeunesse T.C."/>
            <person name="Voolstra C.R."/>
        </authorList>
    </citation>
    <scope>NUCLEOTIDE SEQUENCE [LARGE SCALE GENOMIC DNA]</scope>
    <source>
        <strain evidence="2 3">CCMP2467</strain>
    </source>
</reference>
<evidence type="ECO:0000256" key="1">
    <source>
        <dbReference type="SAM" id="MobiDB-lite"/>
    </source>
</evidence>
<dbReference type="Proteomes" id="UP000186817">
    <property type="component" value="Unassembled WGS sequence"/>
</dbReference>
<sequence>MSRWLPAPVAHPPAGKASDGPVRDTEPEWTNHPESQGTLPFAAPFSQQARMTSSVPAETGDVDTSATEDFESADDGYPGRPFPQMRRPTFLQPGPDTDTEDEAYRRDGFDPPRPPDPGQPSSSFSGRVGEAAAAGVSSILASGASGMALAARDFGFRNAARAANAVEQRVFPQIIGRPTDAQRVLEQAGQRAQEIQRAAAQDIEQFAAEQAAAETAEITPLLAETGAVAGGAELHRVPVLDMSLSSVSAPRGVRDARGPSSGRLSPSRRGSGQLMGEAANGAGNTADDVHAALMRQETTSPRFKGGTLHHIPKPGQPDYSDPVGVRKRHGNG</sequence>